<proteinExistence type="predicted"/>
<name>A0ACA9MEP1_9GLOM</name>
<keyword evidence="2" id="KW-1185">Reference proteome</keyword>
<protein>
    <submittedName>
        <fullName evidence="1">13799_t:CDS:1</fullName>
    </submittedName>
</protein>
<evidence type="ECO:0000313" key="1">
    <source>
        <dbReference type="EMBL" id="CAG8584242.1"/>
    </source>
</evidence>
<evidence type="ECO:0000313" key="2">
    <source>
        <dbReference type="Proteomes" id="UP000789702"/>
    </source>
</evidence>
<reference evidence="1" key="1">
    <citation type="submission" date="2021-06" db="EMBL/GenBank/DDBJ databases">
        <authorList>
            <person name="Kallberg Y."/>
            <person name="Tangrot J."/>
            <person name="Rosling A."/>
        </authorList>
    </citation>
    <scope>NUCLEOTIDE SEQUENCE</scope>
    <source>
        <strain evidence="1">IL203A</strain>
    </source>
</reference>
<dbReference type="Proteomes" id="UP000789702">
    <property type="component" value="Unassembled WGS sequence"/>
</dbReference>
<comment type="caution">
    <text evidence="1">The sequence shown here is derived from an EMBL/GenBank/DDBJ whole genome shotgun (WGS) entry which is preliminary data.</text>
</comment>
<gene>
    <name evidence="1" type="ORF">DHETER_LOCUS6600</name>
</gene>
<organism evidence="1 2">
    <name type="scientific">Dentiscutata heterogama</name>
    <dbReference type="NCBI Taxonomy" id="1316150"/>
    <lineage>
        <taxon>Eukaryota</taxon>
        <taxon>Fungi</taxon>
        <taxon>Fungi incertae sedis</taxon>
        <taxon>Mucoromycota</taxon>
        <taxon>Glomeromycotina</taxon>
        <taxon>Glomeromycetes</taxon>
        <taxon>Diversisporales</taxon>
        <taxon>Gigasporaceae</taxon>
        <taxon>Dentiscutata</taxon>
    </lineage>
</organism>
<sequence>MDENNCFNDNYYLLMGDNYFGSEPFNTPNINESFTSKILNTMSEVSNVTEISDMTSETSNNFDIIDETSNASSSSRSDVWKFFDKEKKDKTVTAKCKHCPNIRYSIIKGATTNLWTHVKRVTQDDLRSWIMEWIVLEDLSFTIVEGRIKSIIEKISKFHVVSADTIKRDIIKKYKEMQTNVQIELQKLKDETEKIRNLITKSRSSPQRRQKFSEIANLNNINLLPILDVPTHWNSTYMIIQRALSLKVVFDKILLIEEFSDLSDFKLSQSEWISLENIALFLKRFAKLSTEMCSSTYPTISAAYPMYNYLMDHCEKRINDQACDKISDAAKAAWEKLQEYYNKTSESYHYISTILDPRWKIKYFQTWTNDNYDQVYYKDYCSLYFPISSSVSNNLQNEDDDEDSLFPVSKHFRNHD</sequence>
<feature type="non-terminal residue" evidence="1">
    <location>
        <position position="416"/>
    </location>
</feature>
<accession>A0ACA9MEP1</accession>
<dbReference type="EMBL" id="CAJVPU010008460">
    <property type="protein sequence ID" value="CAG8584242.1"/>
    <property type="molecule type" value="Genomic_DNA"/>
</dbReference>